<comment type="caution">
    <text evidence="1">The sequence shown here is derived from an EMBL/GenBank/DDBJ whole genome shotgun (WGS) entry which is preliminary data.</text>
</comment>
<evidence type="ECO:0000313" key="2">
    <source>
        <dbReference type="Proteomes" id="UP001156398"/>
    </source>
</evidence>
<organism evidence="1 2">
    <name type="scientific">Streptantibioticus silvisoli</name>
    <dbReference type="NCBI Taxonomy" id="2705255"/>
    <lineage>
        <taxon>Bacteria</taxon>
        <taxon>Bacillati</taxon>
        <taxon>Actinomycetota</taxon>
        <taxon>Actinomycetes</taxon>
        <taxon>Kitasatosporales</taxon>
        <taxon>Streptomycetaceae</taxon>
        <taxon>Streptantibioticus</taxon>
    </lineage>
</organism>
<reference evidence="1 2" key="1">
    <citation type="submission" date="2023-05" db="EMBL/GenBank/DDBJ databases">
        <title>Streptantibioticus silvisoli sp. nov., acidotolerant actinomycetes 1 from pine litter.</title>
        <authorList>
            <person name="Swiecimska M."/>
            <person name="Golinska P."/>
            <person name="Sangal V."/>
            <person name="Wachnowicz B."/>
            <person name="Goodfellow M."/>
        </authorList>
    </citation>
    <scope>NUCLEOTIDE SEQUENCE [LARGE SCALE GENOMIC DNA]</scope>
    <source>
        <strain evidence="1 2">SL54</strain>
    </source>
</reference>
<name>A0ABT6W734_9ACTN</name>
<protein>
    <submittedName>
        <fullName evidence="1">Uncharacterized protein</fullName>
    </submittedName>
</protein>
<evidence type="ECO:0000313" key="1">
    <source>
        <dbReference type="EMBL" id="MDI5965792.1"/>
    </source>
</evidence>
<proteinExistence type="predicted"/>
<dbReference type="Proteomes" id="UP001156398">
    <property type="component" value="Unassembled WGS sequence"/>
</dbReference>
<sequence>MELEEVKRFSLAALQYAVDGEYEPAATIVNAIALNGTSRSLYAVCCTWAGSAEVALERIQGPLGQLVLAPRSEFEGVRMLTAWSAAAHPVSREGVTA</sequence>
<dbReference type="EMBL" id="JAAGKO020000040">
    <property type="protein sequence ID" value="MDI5965792.1"/>
    <property type="molecule type" value="Genomic_DNA"/>
</dbReference>
<gene>
    <name evidence="1" type="ORF">POF43_024200</name>
</gene>
<keyword evidence="2" id="KW-1185">Reference proteome</keyword>
<dbReference type="RefSeq" id="WP_271322048.1">
    <property type="nucleotide sequence ID" value="NZ_JAAGKO020000040.1"/>
</dbReference>
<accession>A0ABT6W734</accession>